<keyword evidence="3" id="KW-0862">Zinc</keyword>
<name>A0ABQ9JD19_9CUCU</name>
<dbReference type="PANTHER" id="PTHR16465">
    <property type="entry name" value="NUCLEASE-RELATED"/>
    <property type="match status" value="1"/>
</dbReference>
<proteinExistence type="predicted"/>
<keyword evidence="1" id="KW-0479">Metal-binding</keyword>
<dbReference type="EMBL" id="JAPWTJ010000730">
    <property type="protein sequence ID" value="KAJ8976075.1"/>
    <property type="molecule type" value="Genomic_DNA"/>
</dbReference>
<dbReference type="Pfam" id="PF06220">
    <property type="entry name" value="zf-U1"/>
    <property type="match status" value="1"/>
</dbReference>
<dbReference type="InterPro" id="IPR013085">
    <property type="entry name" value="U1-CZ_Znf_C2H2"/>
</dbReference>
<dbReference type="SUPFAM" id="SSF57667">
    <property type="entry name" value="beta-beta-alpha zinc fingers"/>
    <property type="match status" value="1"/>
</dbReference>
<evidence type="ECO:0000259" key="4">
    <source>
        <dbReference type="Pfam" id="PF06220"/>
    </source>
</evidence>
<protein>
    <recommendedName>
        <fullName evidence="4">U1-C C2H2-type zinc finger domain-containing protein</fullName>
    </recommendedName>
</protein>
<organism evidence="5 6">
    <name type="scientific">Molorchus minor</name>
    <dbReference type="NCBI Taxonomy" id="1323400"/>
    <lineage>
        <taxon>Eukaryota</taxon>
        <taxon>Metazoa</taxon>
        <taxon>Ecdysozoa</taxon>
        <taxon>Arthropoda</taxon>
        <taxon>Hexapoda</taxon>
        <taxon>Insecta</taxon>
        <taxon>Pterygota</taxon>
        <taxon>Neoptera</taxon>
        <taxon>Endopterygota</taxon>
        <taxon>Coleoptera</taxon>
        <taxon>Polyphaga</taxon>
        <taxon>Cucujiformia</taxon>
        <taxon>Chrysomeloidea</taxon>
        <taxon>Cerambycidae</taxon>
        <taxon>Lamiinae</taxon>
        <taxon>Monochamini</taxon>
        <taxon>Molorchus</taxon>
    </lineage>
</organism>
<dbReference type="Gene3D" id="3.30.160.60">
    <property type="entry name" value="Classic Zinc Finger"/>
    <property type="match status" value="1"/>
</dbReference>
<gene>
    <name evidence="5" type="ORF">NQ317_007583</name>
</gene>
<keyword evidence="2" id="KW-0863">Zinc-finger</keyword>
<evidence type="ECO:0000256" key="1">
    <source>
        <dbReference type="ARBA" id="ARBA00022723"/>
    </source>
</evidence>
<reference evidence="5" key="1">
    <citation type="journal article" date="2023" name="Insect Mol. Biol.">
        <title>Genome sequencing provides insights into the evolution of gene families encoding plant cell wall-degrading enzymes in longhorned beetles.</title>
        <authorList>
            <person name="Shin N.R."/>
            <person name="Okamura Y."/>
            <person name="Kirsch R."/>
            <person name="Pauchet Y."/>
        </authorList>
    </citation>
    <scope>NUCLEOTIDE SEQUENCE</scope>
    <source>
        <strain evidence="5">MMC_N1</strain>
    </source>
</reference>
<keyword evidence="6" id="KW-1185">Reference proteome</keyword>
<dbReference type="Proteomes" id="UP001162164">
    <property type="component" value="Unassembled WGS sequence"/>
</dbReference>
<comment type="caution">
    <text evidence="5">The sequence shown here is derived from an EMBL/GenBank/DDBJ whole genome shotgun (WGS) entry which is preliminary data.</text>
</comment>
<sequence>MRRRFYCDYCDKSFIDDVKARKRHLESNQHIKLKKYLLRIFNSDRKRIIYTAGIKSLTILKEELLKTPCKRFLYNHNCPFEGICKQTHYSPEQLCELRQQGSYSI</sequence>
<dbReference type="PANTHER" id="PTHR16465:SF0">
    <property type="entry name" value="ZINC FINGER MATRIN-TYPE PROTEIN 5"/>
    <property type="match status" value="1"/>
</dbReference>
<evidence type="ECO:0000313" key="5">
    <source>
        <dbReference type="EMBL" id="KAJ8976075.1"/>
    </source>
</evidence>
<evidence type="ECO:0000256" key="3">
    <source>
        <dbReference type="ARBA" id="ARBA00022833"/>
    </source>
</evidence>
<evidence type="ECO:0000313" key="6">
    <source>
        <dbReference type="Proteomes" id="UP001162164"/>
    </source>
</evidence>
<evidence type="ECO:0000256" key="2">
    <source>
        <dbReference type="ARBA" id="ARBA00022771"/>
    </source>
</evidence>
<accession>A0ABQ9JD19</accession>
<feature type="domain" description="U1-C C2H2-type zinc finger" evidence="4">
    <location>
        <begin position="4"/>
        <end position="35"/>
    </location>
</feature>
<dbReference type="InterPro" id="IPR036236">
    <property type="entry name" value="Znf_C2H2_sf"/>
</dbReference>